<keyword evidence="5" id="KW-1185">Reference proteome</keyword>
<proteinExistence type="predicted"/>
<keyword evidence="2" id="KW-0732">Signal</keyword>
<dbReference type="AlphaFoldDB" id="A0A375YEA6"/>
<evidence type="ECO:0000256" key="2">
    <source>
        <dbReference type="SAM" id="SignalP"/>
    </source>
</evidence>
<dbReference type="PROSITE" id="PS51257">
    <property type="entry name" value="PROKAR_LIPOPROTEIN"/>
    <property type="match status" value="1"/>
</dbReference>
<sequence>MTSIFVRLIAAVCALLLVSGCGGGQNPGEESTGSPSLESPVITGNPAGYNSADITFATLMVKHHQQAIELAKLAGPRSANTELNSLADQIVATQQPEINILNVFLVQWDENPDIRADGGGESPSDAPEASVPGTIDDATMARLESLTGPEFDKLWLESMVGQHQGGVAIANDEIADGANVDAVSVARTIVAGLDPQIAQMKKMLEGMP</sequence>
<dbReference type="InterPro" id="IPR012347">
    <property type="entry name" value="Ferritin-like"/>
</dbReference>
<dbReference type="STRING" id="39692.BST38_12100"/>
<reference evidence="4 5" key="1">
    <citation type="submission" date="2018-05" db="EMBL/GenBank/DDBJ databases">
        <authorList>
            <consortium name="IHU Genomes"/>
        </authorList>
    </citation>
    <scope>NUCLEOTIDE SEQUENCE [LARGE SCALE GENOMIC DNA]</scope>
    <source>
        <strain evidence="4 5">P7335</strain>
    </source>
</reference>
<dbReference type="Pfam" id="PF03713">
    <property type="entry name" value="DUF305"/>
    <property type="match status" value="1"/>
</dbReference>
<dbReference type="Gene3D" id="1.20.1260.10">
    <property type="match status" value="1"/>
</dbReference>
<name>A0A375YEA6_MYCPF</name>
<feature type="domain" description="DUF305" evidence="3">
    <location>
        <begin position="53"/>
        <end position="204"/>
    </location>
</feature>
<feature type="compositionally biased region" description="Polar residues" evidence="1">
    <location>
        <begin position="28"/>
        <end position="37"/>
    </location>
</feature>
<evidence type="ECO:0000259" key="3">
    <source>
        <dbReference type="Pfam" id="PF03713"/>
    </source>
</evidence>
<feature type="region of interest" description="Disordered" evidence="1">
    <location>
        <begin position="24"/>
        <end position="44"/>
    </location>
</feature>
<protein>
    <recommendedName>
        <fullName evidence="3">DUF305 domain-containing protein</fullName>
    </recommendedName>
</protein>
<evidence type="ECO:0000313" key="4">
    <source>
        <dbReference type="EMBL" id="SRX79456.1"/>
    </source>
</evidence>
<accession>A0A375YEA6</accession>
<dbReference type="PANTHER" id="PTHR36933:SF1">
    <property type="entry name" value="SLL0788 PROTEIN"/>
    <property type="match status" value="1"/>
</dbReference>
<dbReference type="RefSeq" id="WP_083143525.1">
    <property type="nucleotide sequence ID" value="NZ_MVID01000008.1"/>
</dbReference>
<evidence type="ECO:0000313" key="5">
    <source>
        <dbReference type="Proteomes" id="UP000252008"/>
    </source>
</evidence>
<dbReference type="Proteomes" id="UP000252008">
    <property type="component" value="Unassembled WGS sequence"/>
</dbReference>
<feature type="chain" id="PRO_5016657065" description="DUF305 domain-containing protein" evidence="2">
    <location>
        <begin position="25"/>
        <end position="208"/>
    </location>
</feature>
<feature type="signal peptide" evidence="2">
    <location>
        <begin position="1"/>
        <end position="24"/>
    </location>
</feature>
<organism evidence="4 5">
    <name type="scientific">Mycolicibacterium parafortuitum</name>
    <name type="common">Mycobacterium parafortuitum</name>
    <dbReference type="NCBI Taxonomy" id="39692"/>
    <lineage>
        <taxon>Bacteria</taxon>
        <taxon>Bacillati</taxon>
        <taxon>Actinomycetota</taxon>
        <taxon>Actinomycetes</taxon>
        <taxon>Mycobacteriales</taxon>
        <taxon>Mycobacteriaceae</taxon>
        <taxon>Mycolicibacterium</taxon>
    </lineage>
</organism>
<dbReference type="PANTHER" id="PTHR36933">
    <property type="entry name" value="SLL0788 PROTEIN"/>
    <property type="match status" value="1"/>
</dbReference>
<evidence type="ECO:0000256" key="1">
    <source>
        <dbReference type="SAM" id="MobiDB-lite"/>
    </source>
</evidence>
<gene>
    <name evidence="4" type="ORF">MPP7335_01193</name>
</gene>
<dbReference type="InterPro" id="IPR005183">
    <property type="entry name" value="DUF305_CopM-like"/>
</dbReference>
<dbReference type="EMBL" id="UEGS01000001">
    <property type="protein sequence ID" value="SRX79456.1"/>
    <property type="molecule type" value="Genomic_DNA"/>
</dbReference>